<dbReference type="GeneID" id="92897739"/>
<accession>A0A246L2S1</accession>
<dbReference type="InterPro" id="IPR041180">
    <property type="entry name" value="Nmad2"/>
</dbReference>
<evidence type="ECO:0000259" key="1">
    <source>
        <dbReference type="Pfam" id="PF18753"/>
    </source>
</evidence>
<dbReference type="RefSeq" id="WP_080375559.1">
    <property type="nucleotide sequence ID" value="NZ_NIXP01000014.1"/>
</dbReference>
<gene>
    <name evidence="2" type="ORF">CEE55_03430</name>
</gene>
<reference evidence="2 3" key="1">
    <citation type="submission" date="2017-06" db="EMBL/GenBank/DDBJ databases">
        <authorList>
            <person name="Kim H.J."/>
            <person name="Triplett B.A."/>
        </authorList>
    </citation>
    <scope>NUCLEOTIDE SEQUENCE [LARGE SCALE GENOMIC DNA]</scope>
    <source>
        <strain evidence="2 3">S18795</strain>
    </source>
</reference>
<evidence type="ECO:0000313" key="3">
    <source>
        <dbReference type="Proteomes" id="UP000197904"/>
    </source>
</evidence>
<sequence length="208" mass="23240">MARIHSYVVRYDSGFAPNPFYGHCTLVTCKPGIRRSAEVGDWVIGSGSNAHGVGRGGHLVYGMRVTEVMTLDEYALNPRFESKKPFRNGSRKQSCGDNIYFRDGPEAAWQQRDSFHSREDGTLNPQHVQRDTGVNRVLVSNDFVYFGGTGPKFPLELQDRNGRPLCKSGIGLTCFNDPQLLANLEKWIRSLGVAGYQGPPFEWLTLRG</sequence>
<organism evidence="2 3">
    <name type="scientific">Stenotrophomonas pavanii</name>
    <dbReference type="NCBI Taxonomy" id="487698"/>
    <lineage>
        <taxon>Bacteria</taxon>
        <taxon>Pseudomonadati</taxon>
        <taxon>Pseudomonadota</taxon>
        <taxon>Gammaproteobacteria</taxon>
        <taxon>Lysobacterales</taxon>
        <taxon>Lysobacteraceae</taxon>
        <taxon>Stenotrophomonas</taxon>
    </lineage>
</organism>
<proteinExistence type="predicted"/>
<dbReference type="Pfam" id="PF18753">
    <property type="entry name" value="Nmad2"/>
    <property type="match status" value="1"/>
</dbReference>
<dbReference type="EMBL" id="NIXP01000014">
    <property type="protein sequence ID" value="OWR35084.1"/>
    <property type="molecule type" value="Genomic_DNA"/>
</dbReference>
<feature type="domain" description="Nucleotide modification associated" evidence="1">
    <location>
        <begin position="1"/>
        <end position="205"/>
    </location>
</feature>
<dbReference type="Proteomes" id="UP000197904">
    <property type="component" value="Unassembled WGS sequence"/>
</dbReference>
<name>A0A246L2S1_9GAMM</name>
<comment type="caution">
    <text evidence="2">The sequence shown here is derived from an EMBL/GenBank/DDBJ whole genome shotgun (WGS) entry which is preliminary data.</text>
</comment>
<protein>
    <recommendedName>
        <fullName evidence="1">Nucleotide modification associated domain-containing protein</fullName>
    </recommendedName>
</protein>
<dbReference type="AlphaFoldDB" id="A0A246L2S1"/>
<evidence type="ECO:0000313" key="2">
    <source>
        <dbReference type="EMBL" id="OWR35084.1"/>
    </source>
</evidence>